<name>C5NNW6_ORYSI</name>
<reference evidence="4" key="3">
    <citation type="journal article" date="2012" name="Nature">
        <title>The protein kinase Pstol1 from traditional rice confers tolerance of phosphorus deficiency.</title>
        <authorList>
            <person name="Gamuyao R."/>
            <person name="Chin J.H."/>
            <person name="Pariasca-Tanaka J."/>
            <person name="Pesaresi P."/>
            <person name="Catausan S."/>
            <person name="Dalid C."/>
            <person name="Slamet-Loedin I."/>
            <person name="Tecson-Mendoza E.M."/>
            <person name="Wissuwa M."/>
            <person name="Heuer S."/>
        </authorList>
    </citation>
    <scope>NUCLEOTIDE SEQUENCE</scope>
</reference>
<dbReference type="InterPro" id="IPR025287">
    <property type="entry name" value="WAK_GUB"/>
</dbReference>
<comment type="subcellular location">
    <subcellularLocation>
        <location evidence="1">Membrane</location>
        <topology evidence="1">Single-pass membrane protein</topology>
    </subcellularLocation>
</comment>
<dbReference type="Pfam" id="PF13947">
    <property type="entry name" value="GUB_WAK_bind"/>
    <property type="match status" value="1"/>
</dbReference>
<accession>C5NNW6</accession>
<dbReference type="PANTHER" id="PTHR33491">
    <property type="entry name" value="OSJNBA0016N04.9 PROTEIN"/>
    <property type="match status" value="1"/>
</dbReference>
<evidence type="ECO:0000256" key="1">
    <source>
        <dbReference type="ARBA" id="ARBA00004167"/>
    </source>
</evidence>
<reference evidence="4" key="1">
    <citation type="journal article" date="2009" name="Plant Biotechnol. J.">
        <title>Comparative sequence analyses of the major quantitative trait locus phosphorus uptake 1 (Pup1) reveal a complex genetic structure.</title>
        <authorList>
            <person name="Heuer S."/>
            <person name="Lu X."/>
            <person name="Chin J.H."/>
            <person name="Pariasca-Tanaka J."/>
            <person name="Kanamori H."/>
            <person name="Matsumoto T."/>
            <person name="De Leon T."/>
            <person name="Ulat V.J."/>
            <person name="Ismail A.M."/>
            <person name="Yano M."/>
            <person name="Wissuwa M."/>
        </authorList>
    </citation>
    <scope>NUCLEOTIDE SEQUENCE</scope>
</reference>
<evidence type="ECO:0000313" key="4">
    <source>
        <dbReference type="EMBL" id="BAH80055.1"/>
    </source>
</evidence>
<keyword evidence="2" id="KW-0732">Signal</keyword>
<dbReference type="GO" id="GO:0030247">
    <property type="term" value="F:polysaccharide binding"/>
    <property type="evidence" value="ECO:0007669"/>
    <property type="project" value="InterPro"/>
</dbReference>
<dbReference type="PROSITE" id="PS51257">
    <property type="entry name" value="PROKAR_LIPOPROTEIN"/>
    <property type="match status" value="1"/>
</dbReference>
<evidence type="ECO:0000256" key="2">
    <source>
        <dbReference type="ARBA" id="ARBA00022729"/>
    </source>
</evidence>
<gene>
    <name evidence="4" type="primary">OsPupK66-1</name>
</gene>
<reference evidence="4" key="2">
    <citation type="journal article" date="2011" name="Plant Physiol.">
        <title>Developing rice with high yield under phosphorus deficiency: Pup1 sequence to application.</title>
        <authorList>
            <person name="Chin J.H."/>
            <person name="Gamuyao R."/>
            <person name="Dalid C."/>
            <person name="Bustamam M."/>
            <person name="Prasetiyono J."/>
            <person name="Moeljopawiro S."/>
            <person name="Wissuwa M."/>
            <person name="Heuer S."/>
        </authorList>
    </citation>
    <scope>NUCLEOTIDE SEQUENCE</scope>
</reference>
<protein>
    <recommendedName>
        <fullName evidence="3">Wall-associated receptor kinase galacturonan-binding domain-containing protein</fullName>
    </recommendedName>
</protein>
<dbReference type="GO" id="GO:0016020">
    <property type="term" value="C:membrane"/>
    <property type="evidence" value="ECO:0007669"/>
    <property type="project" value="UniProtKB-SubCell"/>
</dbReference>
<proteinExistence type="predicted"/>
<sequence>MDRKSVLLRLPVAAAATATGCCCRFRPCCLEDRSMQWEARGFIFAGAATGDCPTTCADVAMPFPFSIGAGCCHSLGFDLTCHWSSDPPRLLLGDAAAFQVLNVRRRWHSARAGTAPPLWPMLTRTAQTRSAGPSPPCADDVLAAAADALGRALASLHGRRARRRRLDFTVGVRRWEKERRRKMKE</sequence>
<feature type="domain" description="Wall-associated receptor kinase galacturonan-binding" evidence="3">
    <location>
        <begin position="52"/>
        <end position="104"/>
    </location>
</feature>
<evidence type="ECO:0000259" key="3">
    <source>
        <dbReference type="Pfam" id="PF13947"/>
    </source>
</evidence>
<dbReference type="AlphaFoldDB" id="C5NNW6"/>
<dbReference type="EMBL" id="AB458444">
    <property type="protein sequence ID" value="BAH80055.1"/>
    <property type="molecule type" value="Genomic_DNA"/>
</dbReference>
<organism evidence="4">
    <name type="scientific">Oryza sativa subsp. indica</name>
    <name type="common">Rice</name>
    <dbReference type="NCBI Taxonomy" id="39946"/>
    <lineage>
        <taxon>Eukaryota</taxon>
        <taxon>Viridiplantae</taxon>
        <taxon>Streptophyta</taxon>
        <taxon>Embryophyta</taxon>
        <taxon>Tracheophyta</taxon>
        <taxon>Spermatophyta</taxon>
        <taxon>Magnoliopsida</taxon>
        <taxon>Liliopsida</taxon>
        <taxon>Poales</taxon>
        <taxon>Poaceae</taxon>
        <taxon>BOP clade</taxon>
        <taxon>Oryzoideae</taxon>
        <taxon>Oryzeae</taxon>
        <taxon>Oryzinae</taxon>
        <taxon>Oryza</taxon>
        <taxon>Oryza sativa</taxon>
    </lineage>
</organism>